<evidence type="ECO:0000313" key="3">
    <source>
        <dbReference type="EMBL" id="GET38766.1"/>
    </source>
</evidence>
<evidence type="ECO:0000256" key="2">
    <source>
        <dbReference type="ARBA" id="ARBA00022738"/>
    </source>
</evidence>
<dbReference type="Proteomes" id="UP001050975">
    <property type="component" value="Unassembled WGS sequence"/>
</dbReference>
<reference evidence="3" key="1">
    <citation type="submission" date="2019-10" db="EMBL/GenBank/DDBJ databases">
        <title>Draft genome sequece of Microseira wollei NIES-4236.</title>
        <authorList>
            <person name="Yamaguchi H."/>
            <person name="Suzuki S."/>
            <person name="Kawachi M."/>
        </authorList>
    </citation>
    <scope>NUCLEOTIDE SEQUENCE</scope>
    <source>
        <strain evidence="3">NIES-4236</strain>
    </source>
</reference>
<dbReference type="EMBL" id="BLAY01000052">
    <property type="protein sequence ID" value="GET38766.1"/>
    <property type="molecule type" value="Genomic_DNA"/>
</dbReference>
<dbReference type="PANTHER" id="PTHR46844">
    <property type="entry name" value="SLR5058 PROTEIN"/>
    <property type="match status" value="1"/>
</dbReference>
<evidence type="ECO:0000256" key="1">
    <source>
        <dbReference type="ARBA" id="ARBA00022549"/>
    </source>
</evidence>
<dbReference type="Pfam" id="PF13646">
    <property type="entry name" value="HEAT_2"/>
    <property type="match status" value="2"/>
</dbReference>
<dbReference type="InterPro" id="IPR016024">
    <property type="entry name" value="ARM-type_fold"/>
</dbReference>
<gene>
    <name evidence="3" type="ORF">MiSe_35250</name>
</gene>
<dbReference type="Gene3D" id="1.25.10.10">
    <property type="entry name" value="Leucine-rich Repeat Variant"/>
    <property type="match status" value="1"/>
</dbReference>
<proteinExistence type="predicted"/>
<comment type="caution">
    <text evidence="3">The sequence shown here is derived from an EMBL/GenBank/DDBJ whole genome shotgun (WGS) entry which is preliminary data.</text>
</comment>
<dbReference type="InterPro" id="IPR011989">
    <property type="entry name" value="ARM-like"/>
</dbReference>
<protein>
    <recommendedName>
        <fullName evidence="5">HEAT repeat domain-containing protein</fullName>
    </recommendedName>
</protein>
<keyword evidence="4" id="KW-1185">Reference proteome</keyword>
<dbReference type="PANTHER" id="PTHR46844:SF1">
    <property type="entry name" value="SLR5058 PROTEIN"/>
    <property type="match status" value="1"/>
</dbReference>
<dbReference type="AlphaFoldDB" id="A0AAV3XBI8"/>
<keyword evidence="1" id="KW-0042">Antenna complex</keyword>
<evidence type="ECO:0000313" key="4">
    <source>
        <dbReference type="Proteomes" id="UP001050975"/>
    </source>
</evidence>
<keyword evidence="2" id="KW-0605">Phycobilisome</keyword>
<sequence>MLQDLTPEQIEDFIQRWHDQTFPEGEDKIRKRQRLRTGITNSKAIRELAGNPLLLTMMAILNRSQELPRDRATLYEKASGLLLHQWDVEAKVLEDPELKKFPVVIDLKDKQAMLRQVAYQMQGKEKGLAGNLIGETQLEDILTNYLKTIKEVPQARDIARLTIKQLRIRNFILCYLGANSYAFVHRTFLEYFCAWEFVWQFKETQTLALEGLINDVFGKHWQDESWHEVLLLICGMIDAKFVGEIIEYLLEQKIDRRDFLDWNGLLKKEGISNLLLAANCLAEVRNRSAIAPVATRLLQVLKKEVEAEYPYRFNEEAATAILMAIAINWKDDPETLPWLKSCMQFDSESYVPHSAVRAIARNWKDDPDTLILLKDRVQNDANGLVRCAAVQGLARGWKDDPDTLILLKDRAQNDVYWIVRVFAVAELASGWKDDPDTLILLKDRAQNDAKYAVRNTAVQGLARGWKDDPDTLILLKDRAQNDVDWIVRGAAVEALARSWKDDPDTLILLKDWAENHADHWVRHVAVEELARGWKDTPGMFELLCDRALNDPFTSDDERLTNPRKTALEAIVRYYHDHPQTLDLLRDRADNDPDEQVRKFAKNLLERRKRAE</sequence>
<name>A0AAV3XBI8_9CYAN</name>
<accession>A0AAV3XBI8</accession>
<dbReference type="GO" id="GO:0030089">
    <property type="term" value="C:phycobilisome"/>
    <property type="evidence" value="ECO:0007669"/>
    <property type="project" value="UniProtKB-KW"/>
</dbReference>
<organism evidence="3 4">
    <name type="scientific">Microseira wollei NIES-4236</name>
    <dbReference type="NCBI Taxonomy" id="2530354"/>
    <lineage>
        <taxon>Bacteria</taxon>
        <taxon>Bacillati</taxon>
        <taxon>Cyanobacteriota</taxon>
        <taxon>Cyanophyceae</taxon>
        <taxon>Oscillatoriophycideae</taxon>
        <taxon>Aerosakkonematales</taxon>
        <taxon>Aerosakkonemataceae</taxon>
        <taxon>Microseira</taxon>
    </lineage>
</organism>
<dbReference type="SUPFAM" id="SSF48371">
    <property type="entry name" value="ARM repeat"/>
    <property type="match status" value="1"/>
</dbReference>
<evidence type="ECO:0008006" key="5">
    <source>
        <dbReference type="Google" id="ProtNLM"/>
    </source>
</evidence>